<evidence type="ECO:0000256" key="1">
    <source>
        <dbReference type="SAM" id="MobiDB-lite"/>
    </source>
</evidence>
<evidence type="ECO:0000259" key="2">
    <source>
        <dbReference type="Pfam" id="PF03399"/>
    </source>
</evidence>
<keyword evidence="4" id="KW-1185">Reference proteome</keyword>
<protein>
    <submittedName>
        <fullName evidence="3">SAC3/GANP family protein</fullName>
    </submittedName>
</protein>
<dbReference type="VEuPathDB" id="CryptoDB:GNI_087300"/>
<dbReference type="InterPro" id="IPR045107">
    <property type="entry name" value="SAC3/GANP/THP3"/>
</dbReference>
<evidence type="ECO:0000313" key="3">
    <source>
        <dbReference type="EMBL" id="EZG62961.1"/>
    </source>
</evidence>
<dbReference type="eggNOG" id="KOG1861">
    <property type="taxonomic scope" value="Eukaryota"/>
</dbReference>
<name>A0A023B638_GRENI</name>
<dbReference type="PANTHER" id="PTHR12436:SF4">
    <property type="entry name" value="LEUKOCYTE RECEPTOR CLUSTER MEMBER 8"/>
    <property type="match status" value="1"/>
</dbReference>
<dbReference type="PANTHER" id="PTHR12436">
    <property type="entry name" value="80 KDA MCM3-ASSOCIATED PROTEIN"/>
    <property type="match status" value="1"/>
</dbReference>
<feature type="region of interest" description="Disordered" evidence="1">
    <location>
        <begin position="1"/>
        <end position="32"/>
    </location>
</feature>
<feature type="domain" description="SAC3/GANP/THP3 conserved" evidence="2">
    <location>
        <begin position="95"/>
        <end position="167"/>
    </location>
</feature>
<dbReference type="Pfam" id="PF03399">
    <property type="entry name" value="SAC3_GANP"/>
    <property type="match status" value="1"/>
</dbReference>
<dbReference type="OrthoDB" id="337508at2759"/>
<accession>A0A023B638</accession>
<evidence type="ECO:0000313" key="4">
    <source>
        <dbReference type="Proteomes" id="UP000019763"/>
    </source>
</evidence>
<reference evidence="3" key="1">
    <citation type="submission" date="2013-12" db="EMBL/GenBank/DDBJ databases">
        <authorList>
            <person name="Omoto C.K."/>
            <person name="Sibley D."/>
            <person name="Venepally P."/>
            <person name="Hadjithomas M."/>
            <person name="Karamycheva S."/>
            <person name="Brunk B."/>
            <person name="Roos D."/>
            <person name="Caler E."/>
            <person name="Lorenzi H."/>
        </authorList>
    </citation>
    <scope>NUCLEOTIDE SEQUENCE</scope>
</reference>
<dbReference type="OMA" id="HAYQRIV"/>
<sequence length="402" mass="45920">MPERRTAHNRGGKTANRSAMNRAVEPKATAKNGAASKMAFVNRRFDPVECQKRMERAGRFESLECQSTGTLGWQEKLALLSSTQKVQGRSTALEKQYLRLCGAPDPALIRSPEVLKVALVHIFTEFFGRVRRDGDMASYRYIEEQLRAIRQDYVVQGIRDHQLLYVYYVNSIVSLVFGDLGQFNQCQCQMAILERELDTPMLDNEFHRTLYAVINNLDWTKHRQLLGESSSASTNVKKCSEFVDAVKACCDERNYAKLFRLVTNQNTLCSAPREESELREERLHELYALKKAMSSLFTFEQMSDCFAGLYSNMPFLARALVRTCLPSWRIRYLCMISKSQYVCALPDVRKWLRDSSDESCLQFLRSQGAVFVNGNDQLIDCTKSLHNFLNSPLLGSKNKAMG</sequence>
<dbReference type="Gene3D" id="1.25.40.990">
    <property type="match status" value="2"/>
</dbReference>
<dbReference type="InterPro" id="IPR005062">
    <property type="entry name" value="SAC3/GANP/THP3_conserved"/>
</dbReference>
<dbReference type="GO" id="GO:0005634">
    <property type="term" value="C:nucleus"/>
    <property type="evidence" value="ECO:0007669"/>
    <property type="project" value="TreeGrafter"/>
</dbReference>
<dbReference type="GeneID" id="22913111"/>
<organism evidence="3 4">
    <name type="scientific">Gregarina niphandrodes</name>
    <name type="common">Septate eugregarine</name>
    <dbReference type="NCBI Taxonomy" id="110365"/>
    <lineage>
        <taxon>Eukaryota</taxon>
        <taxon>Sar</taxon>
        <taxon>Alveolata</taxon>
        <taxon>Apicomplexa</taxon>
        <taxon>Conoidasida</taxon>
        <taxon>Gregarinasina</taxon>
        <taxon>Eugregarinorida</taxon>
        <taxon>Gregarinidae</taxon>
        <taxon>Gregarina</taxon>
    </lineage>
</organism>
<proteinExistence type="predicted"/>
<gene>
    <name evidence="3" type="ORF">GNI_087300</name>
</gene>
<dbReference type="EMBL" id="AFNH02000656">
    <property type="protein sequence ID" value="EZG62961.1"/>
    <property type="molecule type" value="Genomic_DNA"/>
</dbReference>
<dbReference type="AlphaFoldDB" id="A0A023B638"/>
<dbReference type="RefSeq" id="XP_011130699.1">
    <property type="nucleotide sequence ID" value="XM_011132397.1"/>
</dbReference>
<dbReference type="Proteomes" id="UP000019763">
    <property type="component" value="Unassembled WGS sequence"/>
</dbReference>
<comment type="caution">
    <text evidence="3">The sequence shown here is derived from an EMBL/GenBank/DDBJ whole genome shotgun (WGS) entry which is preliminary data.</text>
</comment>